<feature type="compositionally biased region" description="Polar residues" evidence="1">
    <location>
        <begin position="78"/>
        <end position="98"/>
    </location>
</feature>
<feature type="non-terminal residue" evidence="2">
    <location>
        <position position="1"/>
    </location>
</feature>
<evidence type="ECO:0000313" key="3">
    <source>
        <dbReference type="Proteomes" id="UP000054560"/>
    </source>
</evidence>
<keyword evidence="3" id="KW-1185">Reference proteome</keyword>
<dbReference type="RefSeq" id="XP_014155876.1">
    <property type="nucleotide sequence ID" value="XM_014300401.1"/>
</dbReference>
<sequence length="629" mass="66996">THRPEIRSRGASRDSVRNDIASVTTQSDTELVDLRAQQTAETVSHDLHASSMSHGSSSGTLNSGLSSVSASRLDSAVLSKTPSESGLDSSVLAKTQSEPGLDSAALSKTRSESGLDVSAESRKNDDSMFKKPLELSKAAQSTSNTTTPAPPVAMETPEPPAPPVAIVTPHSPTIPTKVEDTLTPAQLPTESQAQRPTHTPTHTQSSTEYRHRKKSLARHRARAQSIAAVVEREEPSKDSLEVNSKEIVHWTSQPSLVALFPTIKVAGDTDSDSNTEAPFGPQKIGSDHKYAPVLAGTGPRESNTNRRVAQTQSLGPTSHRSNHTPSPHSESVGDILTSPLDSLLNTRVDLQQRQRMFTAPGTPPVARGRASPRCKPGILTQADSDAMSEHSGNEDGRRSPRSRSPHPMNTEATLSADSNANLMATNLSLVRSGPGRPRSRSSLSSSSFFKSAHEPKTSDSEQKSRSGSKIRDTRSPTSSKKALKNNARSPRRKSATRHSHSGLTHGTAIAQEGDRRQSGDESYGSTKSPAKTRSSAKKGNDSGDKSSGPYHPKDTYPTTTTTTTTTQTQTQTEPQTFTRAEANARDKAVLRRGSAPEAGNATAPKRDSAERVRAISHSTNVGGLCGSVL</sequence>
<feature type="compositionally biased region" description="Basic and acidic residues" evidence="1">
    <location>
        <begin position="387"/>
        <end position="398"/>
    </location>
</feature>
<feature type="compositionally biased region" description="Polar residues" evidence="1">
    <location>
        <begin position="183"/>
        <end position="193"/>
    </location>
</feature>
<feature type="compositionally biased region" description="Polar residues" evidence="1">
    <location>
        <begin position="138"/>
        <end position="147"/>
    </location>
</feature>
<feature type="compositionally biased region" description="Polar residues" evidence="1">
    <location>
        <begin position="300"/>
        <end position="329"/>
    </location>
</feature>
<dbReference type="Proteomes" id="UP000054560">
    <property type="component" value="Unassembled WGS sequence"/>
</dbReference>
<feature type="compositionally biased region" description="Polar residues" evidence="1">
    <location>
        <begin position="410"/>
        <end position="427"/>
    </location>
</feature>
<feature type="compositionally biased region" description="Basic and acidic residues" evidence="1">
    <location>
        <begin position="230"/>
        <end position="241"/>
    </location>
</feature>
<feature type="compositionally biased region" description="Basic and acidic residues" evidence="1">
    <location>
        <begin position="109"/>
        <end position="134"/>
    </location>
</feature>
<feature type="region of interest" description="Disordered" evidence="1">
    <location>
        <begin position="266"/>
        <end position="336"/>
    </location>
</feature>
<feature type="region of interest" description="Disordered" evidence="1">
    <location>
        <begin position="356"/>
        <end position="611"/>
    </location>
</feature>
<gene>
    <name evidence="2" type="ORF">SARC_05738</name>
</gene>
<feature type="compositionally biased region" description="Low complexity" evidence="1">
    <location>
        <begin position="555"/>
        <end position="578"/>
    </location>
</feature>
<name>A0A0L0FZB4_9EUKA</name>
<accession>A0A0L0FZB4</accession>
<organism evidence="2 3">
    <name type="scientific">Sphaeroforma arctica JP610</name>
    <dbReference type="NCBI Taxonomy" id="667725"/>
    <lineage>
        <taxon>Eukaryota</taxon>
        <taxon>Ichthyosporea</taxon>
        <taxon>Ichthyophonida</taxon>
        <taxon>Sphaeroforma</taxon>
    </lineage>
</organism>
<dbReference type="GeneID" id="25906242"/>
<dbReference type="AlphaFoldDB" id="A0A0L0FZB4"/>
<feature type="compositionally biased region" description="Low complexity" evidence="1">
    <location>
        <begin position="50"/>
        <end position="69"/>
    </location>
</feature>
<feature type="compositionally biased region" description="Basic residues" evidence="1">
    <location>
        <begin position="210"/>
        <end position="222"/>
    </location>
</feature>
<feature type="compositionally biased region" description="Basic and acidic residues" evidence="1">
    <location>
        <begin position="1"/>
        <end position="17"/>
    </location>
</feature>
<feature type="region of interest" description="Disordered" evidence="1">
    <location>
        <begin position="1"/>
        <end position="241"/>
    </location>
</feature>
<feature type="compositionally biased region" description="Basic residues" evidence="1">
    <location>
        <begin position="489"/>
        <end position="500"/>
    </location>
</feature>
<reference evidence="2 3" key="1">
    <citation type="submission" date="2011-02" db="EMBL/GenBank/DDBJ databases">
        <title>The Genome Sequence of Sphaeroforma arctica JP610.</title>
        <authorList>
            <consortium name="The Broad Institute Genome Sequencing Platform"/>
            <person name="Russ C."/>
            <person name="Cuomo C."/>
            <person name="Young S.K."/>
            <person name="Zeng Q."/>
            <person name="Gargeya S."/>
            <person name="Alvarado L."/>
            <person name="Berlin A."/>
            <person name="Chapman S.B."/>
            <person name="Chen Z."/>
            <person name="Freedman E."/>
            <person name="Gellesch M."/>
            <person name="Goldberg J."/>
            <person name="Griggs A."/>
            <person name="Gujja S."/>
            <person name="Heilman E."/>
            <person name="Heiman D."/>
            <person name="Howarth C."/>
            <person name="Mehta T."/>
            <person name="Neiman D."/>
            <person name="Pearson M."/>
            <person name="Roberts A."/>
            <person name="Saif S."/>
            <person name="Shea T."/>
            <person name="Shenoy N."/>
            <person name="Sisk P."/>
            <person name="Stolte C."/>
            <person name="Sykes S."/>
            <person name="White J."/>
            <person name="Yandava C."/>
            <person name="Burger G."/>
            <person name="Gray M.W."/>
            <person name="Holland P.W.H."/>
            <person name="King N."/>
            <person name="Lang F.B.F."/>
            <person name="Roger A.J."/>
            <person name="Ruiz-Trillo I."/>
            <person name="Haas B."/>
            <person name="Nusbaum C."/>
            <person name="Birren B."/>
        </authorList>
    </citation>
    <scope>NUCLEOTIDE SEQUENCE [LARGE SCALE GENOMIC DNA]</scope>
    <source>
        <strain evidence="2 3">JP610</strain>
    </source>
</reference>
<feature type="compositionally biased region" description="Low complexity" evidence="1">
    <location>
        <begin position="428"/>
        <end position="447"/>
    </location>
</feature>
<dbReference type="EMBL" id="KQ241974">
    <property type="protein sequence ID" value="KNC81974.1"/>
    <property type="molecule type" value="Genomic_DNA"/>
</dbReference>
<feature type="compositionally biased region" description="Polar residues" evidence="1">
    <location>
        <begin position="523"/>
        <end position="533"/>
    </location>
</feature>
<feature type="compositionally biased region" description="Basic and acidic residues" evidence="1">
    <location>
        <begin position="451"/>
        <end position="474"/>
    </location>
</feature>
<evidence type="ECO:0000313" key="2">
    <source>
        <dbReference type="EMBL" id="KNC81974.1"/>
    </source>
</evidence>
<proteinExistence type="predicted"/>
<protein>
    <submittedName>
        <fullName evidence="2">Uncharacterized protein</fullName>
    </submittedName>
</protein>
<evidence type="ECO:0000256" key="1">
    <source>
        <dbReference type="SAM" id="MobiDB-lite"/>
    </source>
</evidence>
<feature type="compositionally biased region" description="Low complexity" evidence="1">
    <location>
        <begin position="194"/>
        <end position="207"/>
    </location>
</feature>